<evidence type="ECO:0000313" key="1">
    <source>
        <dbReference type="EMBL" id="OZY59051.1"/>
    </source>
</evidence>
<comment type="caution">
    <text evidence="1">The sequence shown here is derived from an EMBL/GenBank/DDBJ whole genome shotgun (WGS) entry which is preliminary data.</text>
</comment>
<dbReference type="InterPro" id="IPR009061">
    <property type="entry name" value="DNA-bd_dom_put_sf"/>
</dbReference>
<dbReference type="OrthoDB" id="8455288at2"/>
<keyword evidence="1" id="KW-0238">DNA-binding</keyword>
<dbReference type="Pfam" id="PF05930">
    <property type="entry name" value="Phage_AlpA"/>
    <property type="match status" value="1"/>
</dbReference>
<proteinExistence type="predicted"/>
<dbReference type="SUPFAM" id="SSF46955">
    <property type="entry name" value="Putative DNA-binding domain"/>
    <property type="match status" value="1"/>
</dbReference>
<name>A0A266N970_9PSED</name>
<protein>
    <submittedName>
        <fullName evidence="1">DNA-binding protein</fullName>
    </submittedName>
</protein>
<sequence length="96" mass="11085">MHQHCRAIIEPRYRAVEVFGVTKESEKRNKVLISKKQLLAIIPLCERTIYNFERDGKFPRRIAISSRKVVWDLSEVEAWIDTCRESGSATRPGIGV</sequence>
<organism evidence="1 2">
    <name type="scientific">Pseudomonas lundensis</name>
    <dbReference type="NCBI Taxonomy" id="86185"/>
    <lineage>
        <taxon>Bacteria</taxon>
        <taxon>Pseudomonadati</taxon>
        <taxon>Pseudomonadota</taxon>
        <taxon>Gammaproteobacteria</taxon>
        <taxon>Pseudomonadales</taxon>
        <taxon>Pseudomonadaceae</taxon>
        <taxon>Pseudomonas</taxon>
    </lineage>
</organism>
<dbReference type="GO" id="GO:0003677">
    <property type="term" value="F:DNA binding"/>
    <property type="evidence" value="ECO:0007669"/>
    <property type="project" value="UniProtKB-KW"/>
</dbReference>
<dbReference type="AlphaFoldDB" id="A0A266N970"/>
<gene>
    <name evidence="1" type="ORF">CJF39_12665</name>
</gene>
<accession>A0A266N970</accession>
<dbReference type="EMBL" id="NQKI01000018">
    <property type="protein sequence ID" value="OZY59051.1"/>
    <property type="molecule type" value="Genomic_DNA"/>
</dbReference>
<reference evidence="1 2" key="1">
    <citation type="submission" date="2017-08" db="EMBL/GenBank/DDBJ databases">
        <title>Genomic and metabolic characterisation of spoilage-associated Pseudomonas species.</title>
        <authorList>
            <person name="Stanborough T."/>
            <person name="Fegan N."/>
            <person name="Powell S.M."/>
            <person name="Singh T."/>
            <person name="Tamplin M.L."/>
            <person name="Chandry P.S."/>
        </authorList>
    </citation>
    <scope>NUCLEOTIDE SEQUENCE [LARGE SCALE GENOMIC DNA]</scope>
    <source>
        <strain evidence="1 2">L1802</strain>
    </source>
</reference>
<dbReference type="Gene3D" id="1.10.238.160">
    <property type="match status" value="1"/>
</dbReference>
<dbReference type="InterPro" id="IPR010260">
    <property type="entry name" value="AlpA"/>
</dbReference>
<dbReference type="Proteomes" id="UP000215788">
    <property type="component" value="Unassembled WGS sequence"/>
</dbReference>
<evidence type="ECO:0000313" key="2">
    <source>
        <dbReference type="Proteomes" id="UP000215788"/>
    </source>
</evidence>